<keyword evidence="1" id="KW-0472">Membrane</keyword>
<dbReference type="EMBL" id="JAAIII010000002">
    <property type="protein sequence ID" value="NMM93489.1"/>
    <property type="molecule type" value="Genomic_DNA"/>
</dbReference>
<protein>
    <submittedName>
        <fullName evidence="3">Tail protein</fullName>
    </submittedName>
</protein>
<dbReference type="InterPro" id="IPR013491">
    <property type="entry name" value="Tape_meas_N"/>
</dbReference>
<keyword evidence="1" id="KW-0812">Transmembrane</keyword>
<evidence type="ECO:0000313" key="4">
    <source>
        <dbReference type="Proteomes" id="UP000532194"/>
    </source>
</evidence>
<gene>
    <name evidence="3" type="ORF">G1C95_0674</name>
</gene>
<keyword evidence="1" id="KW-1133">Transmembrane helix</keyword>
<feature type="domain" description="Tape measure protein N-terminal" evidence="2">
    <location>
        <begin position="98"/>
        <end position="272"/>
    </location>
</feature>
<reference evidence="3 4" key="1">
    <citation type="submission" date="2020-02" db="EMBL/GenBank/DDBJ databases">
        <title>Characterization of phylogenetic diversity of novel bifidobacterial species isolated in Czech ZOOs.</title>
        <authorList>
            <person name="Lugli G.A."/>
            <person name="Vera N.B."/>
            <person name="Ventura M."/>
        </authorList>
    </citation>
    <scope>NUCLEOTIDE SEQUENCE [LARGE SCALE GENOMIC DNA]</scope>
    <source>
        <strain evidence="3 4">DSM 109957</strain>
    </source>
</reference>
<comment type="caution">
    <text evidence="3">The sequence shown here is derived from an EMBL/GenBank/DDBJ whole genome shotgun (WGS) entry which is preliminary data.</text>
</comment>
<dbReference type="AlphaFoldDB" id="A0A7Y0ENF8"/>
<keyword evidence="4" id="KW-1185">Reference proteome</keyword>
<accession>A0A7Y0ENF8</accession>
<evidence type="ECO:0000313" key="3">
    <source>
        <dbReference type="EMBL" id="NMM93489.1"/>
    </source>
</evidence>
<evidence type="ECO:0000256" key="1">
    <source>
        <dbReference type="SAM" id="Phobius"/>
    </source>
</evidence>
<dbReference type="SUPFAM" id="SSF48371">
    <property type="entry name" value="ARM repeat"/>
    <property type="match status" value="1"/>
</dbReference>
<dbReference type="InterPro" id="IPR016024">
    <property type="entry name" value="ARM-type_fold"/>
</dbReference>
<organism evidence="3 4">
    <name type="scientific">Bifidobacterium oedipodis</name>
    <dbReference type="NCBI Taxonomy" id="2675322"/>
    <lineage>
        <taxon>Bacteria</taxon>
        <taxon>Bacillati</taxon>
        <taxon>Actinomycetota</taxon>
        <taxon>Actinomycetes</taxon>
        <taxon>Bifidobacteriales</taxon>
        <taxon>Bifidobacteriaceae</taxon>
        <taxon>Bifidobacterium</taxon>
    </lineage>
</organism>
<feature type="transmembrane region" description="Helical" evidence="1">
    <location>
        <begin position="521"/>
        <end position="541"/>
    </location>
</feature>
<dbReference type="Pfam" id="PF20155">
    <property type="entry name" value="TMP_3"/>
    <property type="match status" value="1"/>
</dbReference>
<proteinExistence type="predicted"/>
<sequence length="953" mass="97981">MASLATAWVDIVPRFKDLSSTFNRELRGIDAAGAGSRLGSQLGDGLTAGAKTGGTRLAGMLTGVTKSAITGFGKIGKVGLGAITTIGGGITALAAKGGFARALNIENAQAKLKGLGHSAEAIGEIMANANMAVKGTAYGLDEAASVAAAAVASGIKPGEQLTQVLKTVGDTAQIAGMGFSDAGAIFTSVMARGKLQGDDMLQLTSRGVPVLQALSDQLGVSTQDVSEMVSKGKVDFQTFATALDKYLGGSALAAGETFSGAMANVRAALSRVGQKAATPALNALRDTFNVLTPAIDKVNGALQPLADRLGTKLSNAVKTVTPWIQRFADGMADSSITIQDIAKHVGLLVGAFGGFTMLGQFGPQILDVFTTAGNASGALVSLVSGNMGKIRGVVSGAGGLFTDLGTRWGNAMGLIDANFGGVFGMMANRARTGLGDIGTTMVGLFDSKIYLPLQQGISGIGARMTAPFQALAGRVGGFLAPVTGAFSTAFQGFGTTLAAPIQAGLNGIGTLFSNFFNPANFLKYFGIAAILGALVVALGALNTSLGGQLATMVTEFLTVTLPGYISRFQTWAAAQLPTLMQSGLQLLTSVIQGITANLPQLLAVATMLLTTLVDGIANALPTLIPAAMRMVTTLVQGVADNLPRIIESGLNLLARFVEGIINALPQLTEALPRIITSFTDGIIRMLPQILETGVDLLLKFVDGIIRALPELIAALPRIISGFVNGIGKHLPQIIETGLVLLGRLVVGIIKAIPELIAALPRIIAAIWDGLTQVDWGGLGWNIIQGIKNGLMNAGGAIKDAIIGLAKNAWNAVKSFFGIASPSKLMRDTVGLMVGRGLANGITRTDTLVAKAATNLAGEAYQAFDQATASRMFNLDAQVGMEHTMQAQHIKDTPAAGGTPSTERGLSKDDVIDAVSEALQSMPAMRLLLDSGVMAGQLAPAIDKALGNRKARGY</sequence>
<evidence type="ECO:0000259" key="2">
    <source>
        <dbReference type="Pfam" id="PF20155"/>
    </source>
</evidence>
<name>A0A7Y0ENF8_9BIFI</name>
<dbReference type="RefSeq" id="WP_169171559.1">
    <property type="nucleotide sequence ID" value="NZ_JAAIII010000002.1"/>
</dbReference>
<dbReference type="NCBIfam" id="TIGR02675">
    <property type="entry name" value="tape_meas_nterm"/>
    <property type="match status" value="1"/>
</dbReference>
<dbReference type="Proteomes" id="UP000532194">
    <property type="component" value="Unassembled WGS sequence"/>
</dbReference>